<feature type="domain" description="BPL/LPL catalytic" evidence="2">
    <location>
        <begin position="8"/>
        <end position="183"/>
    </location>
</feature>
<sequence length="256" mass="27515">MLTGRELSKIKWRLRIYETLPSTSAFCKEQAEAGAAEGLAILARRQTAGRGTKGRIWVAPSGNLSFSLLLRPVDIVSCLKTLPFLASIAVYEAIQALRPTTELTLKWPNDILLRGDKVSGILIESNPGPAGWIVIGIGVNIRYAPEIPGRHLACLAQLGLSPAPEALAKMIMDHLSAGLAAFASSGVDFVRDAWLSRAHKIGTRLAVTTGDDYTEGLFHGLGPEGQLLLLTEGNKVKSFLSGETSMMLQVRDASCH</sequence>
<dbReference type="Pfam" id="PF03099">
    <property type="entry name" value="BPL_LplA_LipB"/>
    <property type="match status" value="1"/>
</dbReference>
<dbReference type="CDD" id="cd16442">
    <property type="entry name" value="BPL"/>
    <property type="match status" value="1"/>
</dbReference>
<name>A0ABU7U3W2_9PROT</name>
<keyword evidence="1 3" id="KW-0436">Ligase</keyword>
<dbReference type="InterPro" id="IPR045864">
    <property type="entry name" value="aa-tRNA-synth_II/BPL/LPL"/>
</dbReference>
<proteinExistence type="predicted"/>
<evidence type="ECO:0000256" key="1">
    <source>
        <dbReference type="ARBA" id="ARBA00022598"/>
    </source>
</evidence>
<evidence type="ECO:0000313" key="4">
    <source>
        <dbReference type="Proteomes" id="UP001312908"/>
    </source>
</evidence>
<evidence type="ECO:0000313" key="3">
    <source>
        <dbReference type="EMBL" id="MEE8659527.1"/>
    </source>
</evidence>
<dbReference type="EMBL" id="JAWJZY010000006">
    <property type="protein sequence ID" value="MEE8659527.1"/>
    <property type="molecule type" value="Genomic_DNA"/>
</dbReference>
<dbReference type="Gene3D" id="3.30.930.10">
    <property type="entry name" value="Bira Bifunctional Protein, Domain 2"/>
    <property type="match status" value="1"/>
</dbReference>
<dbReference type="PROSITE" id="PS51733">
    <property type="entry name" value="BPL_LPL_CATALYTIC"/>
    <property type="match status" value="1"/>
</dbReference>
<accession>A0ABU7U3W2</accession>
<dbReference type="InterPro" id="IPR004143">
    <property type="entry name" value="BPL_LPL_catalytic"/>
</dbReference>
<dbReference type="InterPro" id="IPR004408">
    <property type="entry name" value="Biotin_CoA_COase_ligase"/>
</dbReference>
<dbReference type="SUPFAM" id="SSF55681">
    <property type="entry name" value="Class II aaRS and biotin synthetases"/>
    <property type="match status" value="1"/>
</dbReference>
<evidence type="ECO:0000259" key="2">
    <source>
        <dbReference type="PROSITE" id="PS51733"/>
    </source>
</evidence>
<dbReference type="PANTHER" id="PTHR12835">
    <property type="entry name" value="BIOTIN PROTEIN LIGASE"/>
    <property type="match status" value="1"/>
</dbReference>
<dbReference type="NCBIfam" id="TIGR00121">
    <property type="entry name" value="birA_ligase"/>
    <property type="match status" value="1"/>
</dbReference>
<dbReference type="Proteomes" id="UP001312908">
    <property type="component" value="Unassembled WGS sequence"/>
</dbReference>
<comment type="caution">
    <text evidence="3">The sequence shown here is derived from an EMBL/GenBank/DDBJ whole genome shotgun (WGS) entry which is preliminary data.</text>
</comment>
<organism evidence="3 4">
    <name type="scientific">Sorlinia euscelidii</name>
    <dbReference type="NCBI Taxonomy" id="3081148"/>
    <lineage>
        <taxon>Bacteria</taxon>
        <taxon>Pseudomonadati</taxon>
        <taxon>Pseudomonadota</taxon>
        <taxon>Alphaproteobacteria</taxon>
        <taxon>Acetobacterales</taxon>
        <taxon>Acetobacteraceae</taxon>
        <taxon>Sorlinia</taxon>
    </lineage>
</organism>
<dbReference type="GO" id="GO:0016874">
    <property type="term" value="F:ligase activity"/>
    <property type="evidence" value="ECO:0007669"/>
    <property type="project" value="UniProtKB-KW"/>
</dbReference>
<keyword evidence="4" id="KW-1185">Reference proteome</keyword>
<protein>
    <submittedName>
        <fullName evidence="3">Biotin--[biotin carboxyl-carrier protein] ligase</fullName>
    </submittedName>
</protein>
<dbReference type="PANTHER" id="PTHR12835:SF5">
    <property type="entry name" value="BIOTIN--PROTEIN LIGASE"/>
    <property type="match status" value="1"/>
</dbReference>
<gene>
    <name evidence="3" type="ORF">DOFOFD_10995</name>
</gene>
<reference evidence="3 4" key="1">
    <citation type="submission" date="2023-10" db="EMBL/GenBank/DDBJ databases">
        <title>Sorlinia euscelidii gen. nov., sp. nov., an acetic acid bacteria isolated from the gut of Euscelidius variegatus emitter.</title>
        <authorList>
            <person name="Michoud G."/>
            <person name="Marasco R."/>
            <person name="Seferji K."/>
            <person name="Gonella E."/>
            <person name="Garuglieri E."/>
            <person name="Alma A."/>
            <person name="Mapelli F."/>
            <person name="Borin S."/>
            <person name="Daffonchio D."/>
            <person name="Crotti E."/>
        </authorList>
    </citation>
    <scope>NUCLEOTIDE SEQUENCE [LARGE SCALE GENOMIC DNA]</scope>
    <source>
        <strain evidence="3 4">EV16P</strain>
    </source>
</reference>